<evidence type="ECO:0000313" key="3">
    <source>
        <dbReference type="EMBL" id="HIQ90559.1"/>
    </source>
</evidence>
<dbReference type="GO" id="GO:0016020">
    <property type="term" value="C:membrane"/>
    <property type="evidence" value="ECO:0007669"/>
    <property type="project" value="TreeGrafter"/>
</dbReference>
<feature type="transmembrane region" description="Helical" evidence="1">
    <location>
        <begin position="340"/>
        <end position="363"/>
    </location>
</feature>
<feature type="domain" description="Acyltransferase 3" evidence="2">
    <location>
        <begin position="11"/>
        <end position="392"/>
    </location>
</feature>
<dbReference type="InterPro" id="IPR002656">
    <property type="entry name" value="Acyl_transf_3_dom"/>
</dbReference>
<feature type="transmembrane region" description="Helical" evidence="1">
    <location>
        <begin position="50"/>
        <end position="70"/>
    </location>
</feature>
<feature type="transmembrane region" description="Helical" evidence="1">
    <location>
        <begin position="186"/>
        <end position="205"/>
    </location>
</feature>
<evidence type="ECO:0000259" key="2">
    <source>
        <dbReference type="Pfam" id="PF01757"/>
    </source>
</evidence>
<dbReference type="PANTHER" id="PTHR23028">
    <property type="entry name" value="ACETYLTRANSFERASE"/>
    <property type="match status" value="1"/>
</dbReference>
<evidence type="ECO:0000313" key="4">
    <source>
        <dbReference type="Proteomes" id="UP000886786"/>
    </source>
</evidence>
<keyword evidence="1" id="KW-0812">Transmembrane</keyword>
<proteinExistence type="predicted"/>
<reference evidence="3" key="1">
    <citation type="submission" date="2020-10" db="EMBL/GenBank/DDBJ databases">
        <authorList>
            <person name="Gilroy R."/>
        </authorList>
    </citation>
    <scope>NUCLEOTIDE SEQUENCE</scope>
    <source>
        <strain evidence="3">CHK147-3167</strain>
    </source>
</reference>
<keyword evidence="1" id="KW-1133">Transmembrane helix</keyword>
<dbReference type="AlphaFoldDB" id="A0A9D1CYF4"/>
<keyword evidence="3" id="KW-0808">Transferase</keyword>
<protein>
    <submittedName>
        <fullName evidence="3">Acyltransferase</fullName>
    </submittedName>
</protein>
<dbReference type="GO" id="GO:0000271">
    <property type="term" value="P:polysaccharide biosynthetic process"/>
    <property type="evidence" value="ECO:0007669"/>
    <property type="project" value="TreeGrafter"/>
</dbReference>
<keyword evidence="1" id="KW-0472">Membrane</keyword>
<organism evidence="3 4">
    <name type="scientific">Candidatus Coprosoma intestinipullorum</name>
    <dbReference type="NCBI Taxonomy" id="2840752"/>
    <lineage>
        <taxon>Bacteria</taxon>
        <taxon>Bacillati</taxon>
        <taxon>Bacillota</taxon>
        <taxon>Bacillota incertae sedis</taxon>
        <taxon>Candidatus Coprosoma</taxon>
    </lineage>
</organism>
<dbReference type="EMBL" id="DVFV01000054">
    <property type="protein sequence ID" value="HIQ90559.1"/>
    <property type="molecule type" value="Genomic_DNA"/>
</dbReference>
<dbReference type="InterPro" id="IPR050879">
    <property type="entry name" value="Acyltransferase_3"/>
</dbReference>
<dbReference type="Pfam" id="PF01757">
    <property type="entry name" value="Acyl_transf_3"/>
    <property type="match status" value="1"/>
</dbReference>
<feature type="transmembrane region" description="Helical" evidence="1">
    <location>
        <begin position="15"/>
        <end position="34"/>
    </location>
</feature>
<dbReference type="PANTHER" id="PTHR23028:SF53">
    <property type="entry name" value="ACYL_TRANSF_3 DOMAIN-CONTAINING PROTEIN"/>
    <property type="match status" value="1"/>
</dbReference>
<evidence type="ECO:0000256" key="1">
    <source>
        <dbReference type="SAM" id="Phobius"/>
    </source>
</evidence>
<keyword evidence="3" id="KW-0012">Acyltransferase</keyword>
<feature type="transmembrane region" description="Helical" evidence="1">
    <location>
        <begin position="304"/>
        <end position="320"/>
    </location>
</feature>
<feature type="transmembrane region" description="Helical" evidence="1">
    <location>
        <begin position="102"/>
        <end position="122"/>
    </location>
</feature>
<reference evidence="3" key="2">
    <citation type="journal article" date="2021" name="PeerJ">
        <title>Extensive microbial diversity within the chicken gut microbiome revealed by metagenomics and culture.</title>
        <authorList>
            <person name="Gilroy R."/>
            <person name="Ravi A."/>
            <person name="Getino M."/>
            <person name="Pursley I."/>
            <person name="Horton D.L."/>
            <person name="Alikhan N.F."/>
            <person name="Baker D."/>
            <person name="Gharbi K."/>
            <person name="Hall N."/>
            <person name="Watson M."/>
            <person name="Adriaenssens E.M."/>
            <person name="Foster-Nyarko E."/>
            <person name="Jarju S."/>
            <person name="Secka A."/>
            <person name="Antonio M."/>
            <person name="Oren A."/>
            <person name="Chaudhuri R.R."/>
            <person name="La Ragione R."/>
            <person name="Hildebrand F."/>
            <person name="Pallen M.J."/>
        </authorList>
    </citation>
    <scope>NUCLEOTIDE SEQUENCE</scope>
    <source>
        <strain evidence="3">CHK147-3167</strain>
    </source>
</reference>
<feature type="transmembrane region" description="Helical" evidence="1">
    <location>
        <begin position="375"/>
        <end position="395"/>
    </location>
</feature>
<gene>
    <name evidence="3" type="ORF">IAB27_02880</name>
</gene>
<feature type="transmembrane region" description="Helical" evidence="1">
    <location>
        <begin position="161"/>
        <end position="179"/>
    </location>
</feature>
<accession>A0A9D1CYF4</accession>
<feature type="transmembrane region" description="Helical" evidence="1">
    <location>
        <begin position="244"/>
        <end position="262"/>
    </location>
</feature>
<feature type="transmembrane region" description="Helical" evidence="1">
    <location>
        <begin position="274"/>
        <end position="292"/>
    </location>
</feature>
<dbReference type="Proteomes" id="UP000886786">
    <property type="component" value="Unassembled WGS sequence"/>
</dbReference>
<dbReference type="GO" id="GO:0016747">
    <property type="term" value="F:acyltransferase activity, transferring groups other than amino-acyl groups"/>
    <property type="evidence" value="ECO:0007669"/>
    <property type="project" value="InterPro"/>
</dbReference>
<comment type="caution">
    <text evidence="3">The sequence shown here is derived from an EMBL/GenBank/DDBJ whole genome shotgun (WGS) entry which is preliminary data.</text>
</comment>
<name>A0A9D1CYF4_9FIRM</name>
<sequence length="419" mass="47489">MAEKTVSKRNSAIEFWRFIIAIAIVGFHIGFIIANTCNGSNGYYLESSNWFFGSSEVLWIFTITAGFFMVSHFKKREADKEYREQSASARAWQYTWTRIKSLLPVLIIGYVLGVFICTKFYYPDYNLQQTLTMTVNSIWEFLGFHAAGLRSSGNEFFNLNGPLWFISAIIIVGYFLYWLLCKNEELLAGIIAPFTLIFLGGWWCFTGTRASQTAWSTIGLQTASTNGTGGSATDTTAILGFNNGLLFVLMGMLAGVILYYLIQKIKDHKFTTGGKWALTILYLVCGGLLLWYTIYPATWFNLERWTVAFLCMVVIGLTLLNKDKITGLLNNKYTHGLLNYLGSISLHIYMLHYPVAILILRVFGPNTKATTYSFWQVYIPTIILTIVLSAFLKAVMDIIKDERQEVKEIEAKPKAKKQS</sequence>